<dbReference type="GeneID" id="92087058"/>
<feature type="compositionally biased region" description="Basic and acidic residues" evidence="1">
    <location>
        <begin position="571"/>
        <end position="584"/>
    </location>
</feature>
<evidence type="ECO:0000256" key="1">
    <source>
        <dbReference type="SAM" id="MobiDB-lite"/>
    </source>
</evidence>
<dbReference type="RefSeq" id="XP_066719850.1">
    <property type="nucleotide sequence ID" value="XM_066853995.1"/>
</dbReference>
<gene>
    <name evidence="2" type="ORF">PG994_002586</name>
</gene>
<name>A0ABR1W5L8_9PEZI</name>
<organism evidence="2 3">
    <name type="scientific">Apiospora phragmitis</name>
    <dbReference type="NCBI Taxonomy" id="2905665"/>
    <lineage>
        <taxon>Eukaryota</taxon>
        <taxon>Fungi</taxon>
        <taxon>Dikarya</taxon>
        <taxon>Ascomycota</taxon>
        <taxon>Pezizomycotina</taxon>
        <taxon>Sordariomycetes</taxon>
        <taxon>Xylariomycetidae</taxon>
        <taxon>Amphisphaeriales</taxon>
        <taxon>Apiosporaceae</taxon>
        <taxon>Apiospora</taxon>
    </lineage>
</organism>
<dbReference type="EMBL" id="JAQQWL010000003">
    <property type="protein sequence ID" value="KAK8078779.1"/>
    <property type="molecule type" value="Genomic_DNA"/>
</dbReference>
<protein>
    <submittedName>
        <fullName evidence="2">Uncharacterized protein</fullName>
    </submittedName>
</protein>
<reference evidence="2 3" key="1">
    <citation type="submission" date="2023-01" db="EMBL/GenBank/DDBJ databases">
        <title>Analysis of 21 Apiospora genomes using comparative genomics revels a genus with tremendous synthesis potential of carbohydrate active enzymes and secondary metabolites.</title>
        <authorList>
            <person name="Sorensen T."/>
        </authorList>
    </citation>
    <scope>NUCLEOTIDE SEQUENCE [LARGE SCALE GENOMIC DNA]</scope>
    <source>
        <strain evidence="2 3">CBS 135458</strain>
    </source>
</reference>
<comment type="caution">
    <text evidence="2">The sequence shown here is derived from an EMBL/GenBank/DDBJ whole genome shotgun (WGS) entry which is preliminary data.</text>
</comment>
<feature type="region of interest" description="Disordered" evidence="1">
    <location>
        <begin position="568"/>
        <end position="592"/>
    </location>
</feature>
<evidence type="ECO:0000313" key="2">
    <source>
        <dbReference type="EMBL" id="KAK8078779.1"/>
    </source>
</evidence>
<accession>A0ABR1W5L8</accession>
<proteinExistence type="predicted"/>
<evidence type="ECO:0000313" key="3">
    <source>
        <dbReference type="Proteomes" id="UP001480595"/>
    </source>
</evidence>
<sequence>MAWTLQLYQSVPGVTQVGVSEYQFLIPFALMPELNLVALGIRKSATALLVRIFVDCCDNMPKFCIHFPPDDLEGKSEHSYCSAALPVERPDPCQHVQCGHQFPGSSGGQGDTYETRAMVLLFDGWQMTDPVGALPPVTSLPFPDPDTMTNIIYSFPSMRPGITYEHLINNGDGASERCQVLKGLCHTFQGMIVPTPPQDNVTISIPLKGYGNITPRSLLLLNTHIERQTQFESQLHQKCSRLGVGGTAAFHGTPPHNIFNILCDGLKQNAVTKRSLSLPECEFLSHGWANSMFQHQDMLFGVEAAKPRVFYGPEVESASYEDTVMVRHIFLLPPAESVALTALKMRPHLDPSGKSTPPLNGFDPVKMLDILDTFPSMEPGITLQDIVNCERKKGKERREVLNQIMLHKPKDDAERGNFLLMNTNAQRQAKFEGLLAVCDENIGINAAFHGTPAQNTFNILCDGLKQNSDEDGTVWYADEPYRNFKDQPLLFGLEIAGPISLSEDSNGECVQDNIMVHHLFIIPAPAKGTRRNPRGGDKVWAEQAIWPKMKEAFSRIHDGCLIRDVQMESTRQQDEGGTRGRDDNSQLEGLEE</sequence>
<dbReference type="Proteomes" id="UP001480595">
    <property type="component" value="Unassembled WGS sequence"/>
</dbReference>
<keyword evidence="3" id="KW-1185">Reference proteome</keyword>